<accession>X0WIG4</accession>
<dbReference type="AlphaFoldDB" id="X0WIG4"/>
<reference evidence="1" key="1">
    <citation type="journal article" date="2014" name="Front. Microbiol.">
        <title>High frequency of phylogenetically diverse reductive dehalogenase-homologous genes in deep subseafloor sedimentary metagenomes.</title>
        <authorList>
            <person name="Kawai M."/>
            <person name="Futagami T."/>
            <person name="Toyoda A."/>
            <person name="Takaki Y."/>
            <person name="Nishi S."/>
            <person name="Hori S."/>
            <person name="Arai W."/>
            <person name="Tsubouchi T."/>
            <person name="Morono Y."/>
            <person name="Uchiyama I."/>
            <person name="Ito T."/>
            <person name="Fujiyama A."/>
            <person name="Inagaki F."/>
            <person name="Takami H."/>
        </authorList>
    </citation>
    <scope>NUCLEOTIDE SEQUENCE</scope>
    <source>
        <strain evidence="1">Expedition CK06-06</strain>
    </source>
</reference>
<protein>
    <submittedName>
        <fullName evidence="1">Uncharacterized protein</fullName>
    </submittedName>
</protein>
<sequence>KNSGVSIPVIHPNESLQADRKVEIKNFTGRRLRVRERNGVIIFDLEAIVDISGGRNPK</sequence>
<name>X0WIG4_9ZZZZ</name>
<gene>
    <name evidence="1" type="ORF">S01H1_73673</name>
</gene>
<proteinExistence type="predicted"/>
<organism evidence="1">
    <name type="scientific">marine sediment metagenome</name>
    <dbReference type="NCBI Taxonomy" id="412755"/>
    <lineage>
        <taxon>unclassified sequences</taxon>
        <taxon>metagenomes</taxon>
        <taxon>ecological metagenomes</taxon>
    </lineage>
</organism>
<comment type="caution">
    <text evidence="1">The sequence shown here is derived from an EMBL/GenBank/DDBJ whole genome shotgun (WGS) entry which is preliminary data.</text>
</comment>
<dbReference type="EMBL" id="BARS01049239">
    <property type="protein sequence ID" value="GAG30784.1"/>
    <property type="molecule type" value="Genomic_DNA"/>
</dbReference>
<evidence type="ECO:0000313" key="1">
    <source>
        <dbReference type="EMBL" id="GAG30784.1"/>
    </source>
</evidence>
<feature type="non-terminal residue" evidence="1">
    <location>
        <position position="1"/>
    </location>
</feature>